<name>A0ACC2IBC0_9PLEO</name>
<dbReference type="EMBL" id="JAPHNI010000324">
    <property type="protein sequence ID" value="KAJ8112442.1"/>
    <property type="molecule type" value="Genomic_DNA"/>
</dbReference>
<comment type="caution">
    <text evidence="1">The sequence shown here is derived from an EMBL/GenBank/DDBJ whole genome shotgun (WGS) entry which is preliminary data.</text>
</comment>
<gene>
    <name evidence="1" type="ORF">OPT61_g5184</name>
</gene>
<sequence>MSLLDRYVGISKKEFLSRNVIPANPNDAHYDARCSFCWGDYDDNHEGVRVLPCNHVFGADCLQTLVGSRNGNICPICRCVWYRPSLARVLFALLRDLLNHLVIQILALHHRILVLHAAAPSWLQLAIRTLVAVLKFSGQKNNTHYWAAQIIPRYKLEERNPTLNLLHLQFVLAAMDVGSKLIFVVLSALVSSLVPSEWTDEPKLVTGSMGSCICHISLSLVCLFVIRHNKYGGGCNTKRDERILLLILLISVFLAHAQELWLLWHLCYNQDPTWLSKAIRDVSPVLATVWRTVMW</sequence>
<proteinExistence type="predicted"/>
<reference evidence="1" key="1">
    <citation type="submission" date="2022-11" db="EMBL/GenBank/DDBJ databases">
        <title>Genome Sequence of Boeremia exigua.</title>
        <authorList>
            <person name="Buettner E."/>
        </authorList>
    </citation>
    <scope>NUCLEOTIDE SEQUENCE</scope>
    <source>
        <strain evidence="1">CU02</strain>
    </source>
</reference>
<evidence type="ECO:0000313" key="2">
    <source>
        <dbReference type="Proteomes" id="UP001153331"/>
    </source>
</evidence>
<evidence type="ECO:0000313" key="1">
    <source>
        <dbReference type="EMBL" id="KAJ8112442.1"/>
    </source>
</evidence>
<organism evidence="1 2">
    <name type="scientific">Boeremia exigua</name>
    <dbReference type="NCBI Taxonomy" id="749465"/>
    <lineage>
        <taxon>Eukaryota</taxon>
        <taxon>Fungi</taxon>
        <taxon>Dikarya</taxon>
        <taxon>Ascomycota</taxon>
        <taxon>Pezizomycotina</taxon>
        <taxon>Dothideomycetes</taxon>
        <taxon>Pleosporomycetidae</taxon>
        <taxon>Pleosporales</taxon>
        <taxon>Pleosporineae</taxon>
        <taxon>Didymellaceae</taxon>
        <taxon>Boeremia</taxon>
    </lineage>
</organism>
<accession>A0ACC2IBC0</accession>
<dbReference type="Proteomes" id="UP001153331">
    <property type="component" value="Unassembled WGS sequence"/>
</dbReference>
<keyword evidence="2" id="KW-1185">Reference proteome</keyword>
<protein>
    <submittedName>
        <fullName evidence="1">Uncharacterized protein</fullName>
    </submittedName>
</protein>